<dbReference type="Pfam" id="PF00005">
    <property type="entry name" value="ABC_tran"/>
    <property type="match status" value="1"/>
</dbReference>
<dbReference type="InterPro" id="IPR008995">
    <property type="entry name" value="Mo/tungstate-bd_C_term_dom"/>
</dbReference>
<dbReference type="InterPro" id="IPR017879">
    <property type="entry name" value="PotA_ATP-bd"/>
</dbReference>
<evidence type="ECO:0000313" key="10">
    <source>
        <dbReference type="Proteomes" id="UP000051017"/>
    </source>
</evidence>
<keyword evidence="2 7" id="KW-1003">Cell membrane</keyword>
<gene>
    <name evidence="7" type="primary">potA</name>
    <name evidence="9" type="ORF">ABR75_04350</name>
</gene>
<dbReference type="SMART" id="SM00382">
    <property type="entry name" value="AAA"/>
    <property type="match status" value="1"/>
</dbReference>
<dbReference type="GO" id="GO:0005524">
    <property type="term" value="F:ATP binding"/>
    <property type="evidence" value="ECO:0007669"/>
    <property type="project" value="UniProtKB-KW"/>
</dbReference>
<evidence type="ECO:0000256" key="3">
    <source>
        <dbReference type="ARBA" id="ARBA00022741"/>
    </source>
</evidence>
<name>A0A0R2QJ21_9ACTN</name>
<comment type="function">
    <text evidence="7">Part of the ABC transporter complex PotABCD involved in spermidine/putrescine import. Responsible for energy coupling to the transport system.</text>
</comment>
<dbReference type="GO" id="GO:0043190">
    <property type="term" value="C:ATP-binding cassette (ABC) transporter complex"/>
    <property type="evidence" value="ECO:0007669"/>
    <property type="project" value="InterPro"/>
</dbReference>
<dbReference type="Proteomes" id="UP000051017">
    <property type="component" value="Unassembled WGS sequence"/>
</dbReference>
<dbReference type="InterPro" id="IPR003439">
    <property type="entry name" value="ABC_transporter-like_ATP-bd"/>
</dbReference>
<evidence type="ECO:0000259" key="8">
    <source>
        <dbReference type="PROSITE" id="PS50893"/>
    </source>
</evidence>
<evidence type="ECO:0000256" key="4">
    <source>
        <dbReference type="ARBA" id="ARBA00022840"/>
    </source>
</evidence>
<keyword evidence="5 7" id="KW-1278">Translocase</keyword>
<comment type="catalytic activity">
    <reaction evidence="7">
        <text>ATP + H2O + polyamine-[polyamine-binding protein]Side 1 = ADP + phosphate + polyamineSide 2 + [polyamine-binding protein]Side 1.</text>
        <dbReference type="EC" id="7.6.2.11"/>
    </reaction>
</comment>
<dbReference type="Gene3D" id="2.40.50.100">
    <property type="match status" value="1"/>
</dbReference>
<protein>
    <recommendedName>
        <fullName evidence="7">Spermidine/putrescine import ATP-binding protein PotA</fullName>
        <ecNumber evidence="7">7.6.2.11</ecNumber>
    </recommendedName>
</protein>
<reference evidence="9 10" key="1">
    <citation type="submission" date="2015-10" db="EMBL/GenBank/DDBJ databases">
        <title>Metagenome-Assembled Genomes uncover a global brackish microbiome.</title>
        <authorList>
            <person name="Hugerth L.W."/>
            <person name="Larsson J."/>
            <person name="Alneberg J."/>
            <person name="Lindh M.V."/>
            <person name="Legrand C."/>
            <person name="Pinhassi J."/>
            <person name="Andersson A.F."/>
        </authorList>
    </citation>
    <scope>NUCLEOTIDE SEQUENCE [LARGE SCALE GENOMIC DNA]</scope>
    <source>
        <strain evidence="9">BACL6 MAG-120924-bin43</strain>
    </source>
</reference>
<dbReference type="EMBL" id="LIBJ01000133">
    <property type="protein sequence ID" value="KRO47754.1"/>
    <property type="molecule type" value="Genomic_DNA"/>
</dbReference>
<evidence type="ECO:0000256" key="7">
    <source>
        <dbReference type="RuleBase" id="RU364083"/>
    </source>
</evidence>
<dbReference type="PANTHER" id="PTHR42781">
    <property type="entry name" value="SPERMIDINE/PUTRESCINE IMPORT ATP-BINDING PROTEIN POTA"/>
    <property type="match status" value="1"/>
</dbReference>
<dbReference type="InterPro" id="IPR003593">
    <property type="entry name" value="AAA+_ATPase"/>
</dbReference>
<feature type="domain" description="ABC transporter" evidence="8">
    <location>
        <begin position="11"/>
        <end position="241"/>
    </location>
</feature>
<dbReference type="InterPro" id="IPR005893">
    <property type="entry name" value="PotA-like"/>
</dbReference>
<dbReference type="GO" id="GO:0016887">
    <property type="term" value="F:ATP hydrolysis activity"/>
    <property type="evidence" value="ECO:0007669"/>
    <property type="project" value="InterPro"/>
</dbReference>
<dbReference type="InterPro" id="IPR017871">
    <property type="entry name" value="ABC_transporter-like_CS"/>
</dbReference>
<dbReference type="NCBIfam" id="TIGR01187">
    <property type="entry name" value="potA"/>
    <property type="match status" value="1"/>
</dbReference>
<dbReference type="InterPro" id="IPR027417">
    <property type="entry name" value="P-loop_NTPase"/>
</dbReference>
<keyword evidence="6 7" id="KW-0472">Membrane</keyword>
<dbReference type="SUPFAM" id="SSF52540">
    <property type="entry name" value="P-loop containing nucleoside triphosphate hydrolases"/>
    <property type="match status" value="1"/>
</dbReference>
<evidence type="ECO:0000256" key="2">
    <source>
        <dbReference type="ARBA" id="ARBA00022475"/>
    </source>
</evidence>
<keyword evidence="3 7" id="KW-0547">Nucleotide-binding</keyword>
<dbReference type="InterPro" id="IPR013611">
    <property type="entry name" value="Transp-assoc_OB_typ2"/>
</dbReference>
<dbReference type="PROSITE" id="PS50893">
    <property type="entry name" value="ABC_TRANSPORTER_2"/>
    <property type="match status" value="1"/>
</dbReference>
<evidence type="ECO:0000256" key="1">
    <source>
        <dbReference type="ARBA" id="ARBA00022448"/>
    </source>
</evidence>
<dbReference type="Gene3D" id="3.40.50.300">
    <property type="entry name" value="P-loop containing nucleotide triphosphate hydrolases"/>
    <property type="match status" value="1"/>
</dbReference>
<organism evidence="9 10">
    <name type="scientific">Acidimicrobiia bacterium BACL6 MAG-120924-bin43</name>
    <dbReference type="NCBI Taxonomy" id="1655583"/>
    <lineage>
        <taxon>Bacteria</taxon>
        <taxon>Bacillati</taxon>
        <taxon>Actinomycetota</taxon>
        <taxon>Acidimicrobiia</taxon>
        <taxon>acIV cluster</taxon>
    </lineage>
</organism>
<evidence type="ECO:0000256" key="5">
    <source>
        <dbReference type="ARBA" id="ARBA00022967"/>
    </source>
</evidence>
<dbReference type="EC" id="7.6.2.11" evidence="7"/>
<evidence type="ECO:0000313" key="9">
    <source>
        <dbReference type="EMBL" id="KRO47754.1"/>
    </source>
</evidence>
<comment type="similarity">
    <text evidence="7">Belongs to the ABC transporter superfamily. Spermidine/putrescine importer (TC 3.A.1.11.1) family.</text>
</comment>
<dbReference type="PANTHER" id="PTHR42781:SF4">
    <property type="entry name" value="SPERMIDINE_PUTRESCINE IMPORT ATP-BINDING PROTEIN POTA"/>
    <property type="match status" value="1"/>
</dbReference>
<keyword evidence="4 7" id="KW-0067">ATP-binding</keyword>
<comment type="subunit">
    <text evidence="7">The complex is composed of two ATP-binding proteins (PotA), two transmembrane proteins (PotB and PotC) and a solute-binding protein (PotD).</text>
</comment>
<dbReference type="AlphaFoldDB" id="A0A0R2QJ21"/>
<sequence length="384" mass="41710">MGESANPKNVIELDHISKTYGDFVAVHDANFSIATGEFFAMLGPSGCGKTTTLKMIAGFEQPTSGRVMLDGVDVSSVPPYKRNVNTVFQQYALFPHMTVFDNVAFGPRSKKIDEKKIRTSVMEMLEIVRLSDFAARKPTQLSGGQQQRVALARALVNYPSALLLDEPLAALDLKLREAMQIELKRIQREVGISFIFVTHDQGEALTMSDRIAVMSQGHVEQIGTPEEIYRTPSSLFVAGFIGSANLLPGTVESRDGDYLVVRLRVGAIVRASATGTAFSVGDKVSVMLRPERIKPAATVEVQGRGIEGLLTDLVFQGATARLIVRLDDGTEMTCLADSSATMPQIALGRRIAITWDSDCGFVLNGWPDKAGANTTDIDHIESTL</sequence>
<dbReference type="CDD" id="cd03300">
    <property type="entry name" value="ABC_PotA_N"/>
    <property type="match status" value="1"/>
</dbReference>
<dbReference type="InterPro" id="IPR050093">
    <property type="entry name" value="ABC_SmlMolc_Importer"/>
</dbReference>
<dbReference type="GO" id="GO:0015594">
    <property type="term" value="F:ABC-type putrescine transporter activity"/>
    <property type="evidence" value="ECO:0007669"/>
    <property type="project" value="InterPro"/>
</dbReference>
<dbReference type="SUPFAM" id="SSF50331">
    <property type="entry name" value="MOP-like"/>
    <property type="match status" value="1"/>
</dbReference>
<proteinExistence type="inferred from homology"/>
<accession>A0A0R2QJ21</accession>
<dbReference type="Pfam" id="PF08402">
    <property type="entry name" value="TOBE_2"/>
    <property type="match status" value="1"/>
</dbReference>
<dbReference type="FunFam" id="3.40.50.300:FF:000133">
    <property type="entry name" value="Spermidine/putrescine import ATP-binding protein PotA"/>
    <property type="match status" value="1"/>
</dbReference>
<comment type="caution">
    <text evidence="9">The sequence shown here is derived from an EMBL/GenBank/DDBJ whole genome shotgun (WGS) entry which is preliminary data.</text>
</comment>
<dbReference type="PROSITE" id="PS00211">
    <property type="entry name" value="ABC_TRANSPORTER_1"/>
    <property type="match status" value="1"/>
</dbReference>
<evidence type="ECO:0000256" key="6">
    <source>
        <dbReference type="ARBA" id="ARBA00023136"/>
    </source>
</evidence>
<keyword evidence="1 7" id="KW-0813">Transport</keyword>